<sequence>MAFSSSRLAIKQVTFEADDQRCNQQNVSSLQDLVNFDCEFPQQESLSFYKLFKKRETCQSGLNEDSENIQNFDEFILKSESSRSNIDESFKNHVSKELSKNLIQPMLKISNNDNNLNEDKVNNFFKMNSTTNESILNDSSKNTDQASIDIEKVLKHAEEILRNAHIEEHTSHSPQPSNSSKARPTKDSTPHSKTHKKQISWLSRTNSQSSLVTNDEHSDKIGYAYSNTSYLNSEISRLREENELLIIKINKLKYEIRSKDQVADDLKQKIAQMHIELESTCLSKTQFLTDIESLRNDLNRLNGEKSGLYQNMKELLYENDQLQEKLKLEYKKSNEQASLIDHLQKENNALSKESIDVKMRCLKEKEDLVRNLEQIETDIIRREQNMFTQKYEKILIESCETIKKNEAIKYNDMLKQEVDNIRKDFESKLNDFIKTSENRTNQINEYSNQEKIEKNFIENLEKFQNENKKLENKINQYEAEIEYLKKNLQVEKEKSDAKSNELILINKQKFKLMAQVKQALKEKEENESLRKEILHLKNNLNTYEDQ</sequence>
<feature type="coiled-coil region" evidence="1">
    <location>
        <begin position="411"/>
        <end position="546"/>
    </location>
</feature>
<feature type="region of interest" description="Disordered" evidence="2">
    <location>
        <begin position="166"/>
        <end position="215"/>
    </location>
</feature>
<accession>A0A3M7QA17</accession>
<comment type="caution">
    <text evidence="3">The sequence shown here is derived from an EMBL/GenBank/DDBJ whole genome shotgun (WGS) entry which is preliminary data.</text>
</comment>
<proteinExistence type="predicted"/>
<feature type="coiled-coil region" evidence="1">
    <location>
        <begin position="358"/>
        <end position="385"/>
    </location>
</feature>
<dbReference type="STRING" id="10195.A0A3M7QA17"/>
<reference evidence="3 4" key="1">
    <citation type="journal article" date="2018" name="Sci. Rep.">
        <title>Genomic signatures of local adaptation to the degree of environmental predictability in rotifers.</title>
        <authorList>
            <person name="Franch-Gras L."/>
            <person name="Hahn C."/>
            <person name="Garcia-Roger E.M."/>
            <person name="Carmona M.J."/>
            <person name="Serra M."/>
            <person name="Gomez A."/>
        </authorList>
    </citation>
    <scope>NUCLEOTIDE SEQUENCE [LARGE SCALE GENOMIC DNA]</scope>
    <source>
        <strain evidence="3">HYR1</strain>
    </source>
</reference>
<gene>
    <name evidence="3" type="ORF">BpHYR1_018495</name>
</gene>
<dbReference type="OrthoDB" id="2286360at2759"/>
<name>A0A3M7QA17_BRAPC</name>
<keyword evidence="1" id="KW-0175">Coiled coil</keyword>
<evidence type="ECO:0000256" key="1">
    <source>
        <dbReference type="SAM" id="Coils"/>
    </source>
</evidence>
<dbReference type="AlphaFoldDB" id="A0A3M7QA17"/>
<dbReference type="EMBL" id="REGN01006944">
    <property type="protein sequence ID" value="RNA07795.1"/>
    <property type="molecule type" value="Genomic_DNA"/>
</dbReference>
<keyword evidence="4" id="KW-1185">Reference proteome</keyword>
<protein>
    <submittedName>
        <fullName evidence="3">Golgin subfamily A member 3-like isoform X1</fullName>
    </submittedName>
</protein>
<evidence type="ECO:0000256" key="2">
    <source>
        <dbReference type="SAM" id="MobiDB-lite"/>
    </source>
</evidence>
<dbReference type="Gene3D" id="1.20.5.1700">
    <property type="match status" value="1"/>
</dbReference>
<feature type="compositionally biased region" description="Polar residues" evidence="2">
    <location>
        <begin position="200"/>
        <end position="213"/>
    </location>
</feature>
<feature type="compositionally biased region" description="Polar residues" evidence="2">
    <location>
        <begin position="172"/>
        <end position="182"/>
    </location>
</feature>
<feature type="coiled-coil region" evidence="1">
    <location>
        <begin position="235"/>
        <end position="332"/>
    </location>
</feature>
<evidence type="ECO:0000313" key="4">
    <source>
        <dbReference type="Proteomes" id="UP000276133"/>
    </source>
</evidence>
<organism evidence="3 4">
    <name type="scientific">Brachionus plicatilis</name>
    <name type="common">Marine rotifer</name>
    <name type="synonym">Brachionus muelleri</name>
    <dbReference type="NCBI Taxonomy" id="10195"/>
    <lineage>
        <taxon>Eukaryota</taxon>
        <taxon>Metazoa</taxon>
        <taxon>Spiralia</taxon>
        <taxon>Gnathifera</taxon>
        <taxon>Rotifera</taxon>
        <taxon>Eurotatoria</taxon>
        <taxon>Monogononta</taxon>
        <taxon>Pseudotrocha</taxon>
        <taxon>Ploima</taxon>
        <taxon>Brachionidae</taxon>
        <taxon>Brachionus</taxon>
    </lineage>
</organism>
<evidence type="ECO:0000313" key="3">
    <source>
        <dbReference type="EMBL" id="RNA07795.1"/>
    </source>
</evidence>
<feature type="non-terminal residue" evidence="3">
    <location>
        <position position="546"/>
    </location>
</feature>
<dbReference type="Proteomes" id="UP000276133">
    <property type="component" value="Unassembled WGS sequence"/>
</dbReference>